<evidence type="ECO:0000256" key="5">
    <source>
        <dbReference type="ARBA" id="ARBA00022737"/>
    </source>
</evidence>
<dbReference type="PANTHER" id="PTHR12815">
    <property type="entry name" value="SORTING AND ASSEMBLY MACHINERY SAMM50 PROTEIN FAMILY MEMBER"/>
    <property type="match status" value="1"/>
</dbReference>
<evidence type="ECO:0000256" key="10">
    <source>
        <dbReference type="SAM" id="MobiDB-lite"/>
    </source>
</evidence>
<name>A0A6J4SQF7_9SPHN</name>
<sequence precursor="true">MFHNRAGTRVIANSQRNTSRRLSAALLLGTVLGGWAAPAVAQTQPADPLAPATGQPAQTAPATTEQSAQTAPARTEQQAQTAPATTQAPSATPAPTATQSPPTSQAPTTTQAPAAPAPGQAQPSTAPATTPAPAVTRTIRSVAVRGAERLEPETVRSYANLNPGAEYTAETLDQSLKELYATELFADVQITGGETGNLVIQIRENPVINRIVLEGNKRIKDDKILPEIKLAPRQIFTRSKVRSDVDRIIELYKRQGRFAARVEPKVVQLDQNRVDLVFEINEGALSKVRAINIIGNEQYNDDRLRKEMYTREAGGVLGFLKSNDTYDPDRLAADQQKLRAFYLTQGYADFRVVSALAELTPDRRDFVITYVVEEGNRYKFGEIGAESAIRDLSTTTINNVVNIKSGDWFDAKAVEDAVTRLSEVAGTLGYAFSDIDPAYERNAETRTMDIIFRVNETPRVYVERIDIQGNTVTRDKVVRREFRLNEGDAFNAIKLKRSQDRIQSLGFFQENLEVKQNQVAPDRVALAVDVEEKSTGQLSLSAGYSSLERFIISAAVAQNNFRGMGQELNASINYSRYSRSIQLGFTEPYLFDRQILFGGDVYRQDLSSFNYSGGERNTTYSQLRTGGSLRLGFPVNEFITLGTRYTLNRDNLSLDRDLFFSDTDDDGDEECDPDVAGTYLCDQLGTRTTSLIGYSAVFDNTNGIRATRGQRLVFSQDFAGLGGDTRYVRTRADGTKFWGFGGGFVLSAHAEGGYIHPLESSPGPGRDAIRITDRFFGPQLRGFDLRGIGPRVQRRIYEDATTLSDETRVTDALGGRAYYMGRVELELPVSSGLRGLGIRPSAFVDVGSVFALKAPNLANRPGVCSYPLPPVTTPPTVPAPTPTPPVVLEPGQTCAQFAGSTYVANSGYREFFLGDSPKPRLSVGVGFNWTSPFGPLRIDLAKALLSQEGDDTKLFSFNVGTQF</sequence>
<dbReference type="InterPro" id="IPR039910">
    <property type="entry name" value="D15-like"/>
</dbReference>
<dbReference type="Gene3D" id="3.10.20.310">
    <property type="entry name" value="membrane protein fhac"/>
    <property type="match status" value="5"/>
</dbReference>
<keyword evidence="4 8" id="KW-0732">Signal</keyword>
<dbReference type="HAMAP" id="MF_01430">
    <property type="entry name" value="OM_assembly_BamA"/>
    <property type="match status" value="1"/>
</dbReference>
<dbReference type="Pfam" id="PF07244">
    <property type="entry name" value="POTRA"/>
    <property type="match status" value="5"/>
</dbReference>
<evidence type="ECO:0000256" key="2">
    <source>
        <dbReference type="ARBA" id="ARBA00022452"/>
    </source>
</evidence>
<reference evidence="12" key="1">
    <citation type="submission" date="2020-02" db="EMBL/GenBank/DDBJ databases">
        <authorList>
            <person name="Meier V. D."/>
        </authorList>
    </citation>
    <scope>NUCLEOTIDE SEQUENCE</scope>
    <source>
        <strain evidence="12">AVDCRST_MAG09</strain>
    </source>
</reference>
<feature type="signal peptide" evidence="8">
    <location>
        <begin position="1"/>
        <end position="41"/>
    </location>
</feature>
<dbReference type="AlphaFoldDB" id="A0A6J4SQF7"/>
<feature type="domain" description="POTRA" evidence="11">
    <location>
        <begin position="206"/>
        <end position="283"/>
    </location>
</feature>
<evidence type="ECO:0000259" key="11">
    <source>
        <dbReference type="PROSITE" id="PS51779"/>
    </source>
</evidence>
<evidence type="ECO:0000256" key="6">
    <source>
        <dbReference type="ARBA" id="ARBA00023136"/>
    </source>
</evidence>
<evidence type="ECO:0000256" key="8">
    <source>
        <dbReference type="HAMAP-Rule" id="MF_01430"/>
    </source>
</evidence>
<dbReference type="PIRSF" id="PIRSF006076">
    <property type="entry name" value="OM_assembly_OMP85"/>
    <property type="match status" value="1"/>
</dbReference>
<evidence type="ECO:0000256" key="1">
    <source>
        <dbReference type="ARBA" id="ARBA00004370"/>
    </source>
</evidence>
<comment type="function">
    <text evidence="8">Part of the outer membrane protein assembly complex, which is involved in assembly and insertion of beta-barrel proteins into the outer membrane.</text>
</comment>
<protein>
    <recommendedName>
        <fullName evidence="8 9">Outer membrane protein assembly factor BamA</fullName>
    </recommendedName>
</protein>
<organism evidence="12">
    <name type="scientific">uncultured Sphingomonas sp</name>
    <dbReference type="NCBI Taxonomy" id="158754"/>
    <lineage>
        <taxon>Bacteria</taxon>
        <taxon>Pseudomonadati</taxon>
        <taxon>Pseudomonadota</taxon>
        <taxon>Alphaproteobacteria</taxon>
        <taxon>Sphingomonadales</taxon>
        <taxon>Sphingomonadaceae</taxon>
        <taxon>Sphingomonas</taxon>
        <taxon>environmental samples</taxon>
    </lineage>
</organism>
<dbReference type="GO" id="GO:0009279">
    <property type="term" value="C:cell outer membrane"/>
    <property type="evidence" value="ECO:0007669"/>
    <property type="project" value="UniProtKB-SubCell"/>
</dbReference>
<evidence type="ECO:0000256" key="4">
    <source>
        <dbReference type="ARBA" id="ARBA00022729"/>
    </source>
</evidence>
<dbReference type="Gene3D" id="2.40.160.50">
    <property type="entry name" value="membrane protein fhac: a member of the omp85/tpsb transporter family"/>
    <property type="match status" value="1"/>
</dbReference>
<dbReference type="RefSeq" id="WP_294172530.1">
    <property type="nucleotide sequence ID" value="NZ_CADCVZ010000018.1"/>
</dbReference>
<dbReference type="PROSITE" id="PS51779">
    <property type="entry name" value="POTRA"/>
    <property type="match status" value="4"/>
</dbReference>
<dbReference type="EMBL" id="CADCVZ010000018">
    <property type="protein sequence ID" value="CAA9502251.1"/>
    <property type="molecule type" value="Genomic_DNA"/>
</dbReference>
<gene>
    <name evidence="8" type="primary">bamA</name>
    <name evidence="12" type="ORF">AVDCRST_MAG09-799</name>
</gene>
<dbReference type="Pfam" id="PF01103">
    <property type="entry name" value="Omp85"/>
    <property type="match status" value="1"/>
</dbReference>
<evidence type="ECO:0000256" key="3">
    <source>
        <dbReference type="ARBA" id="ARBA00022692"/>
    </source>
</evidence>
<feature type="region of interest" description="Disordered" evidence="10">
    <location>
        <begin position="45"/>
        <end position="136"/>
    </location>
</feature>
<dbReference type="GO" id="GO:0043165">
    <property type="term" value="P:Gram-negative-bacterium-type cell outer membrane assembly"/>
    <property type="evidence" value="ECO:0007669"/>
    <property type="project" value="UniProtKB-UniRule"/>
</dbReference>
<keyword evidence="5 8" id="KW-0677">Repeat</keyword>
<keyword evidence="2 8" id="KW-1134">Transmembrane beta strand</keyword>
<keyword evidence="3 8" id="KW-0812">Transmembrane</keyword>
<feature type="compositionally biased region" description="Low complexity" evidence="10">
    <location>
        <begin position="50"/>
        <end position="134"/>
    </location>
</feature>
<dbReference type="InterPro" id="IPR010827">
    <property type="entry name" value="BamA/TamA_POTRA"/>
</dbReference>
<dbReference type="InterPro" id="IPR023707">
    <property type="entry name" value="OM_assembly_BamA"/>
</dbReference>
<evidence type="ECO:0000256" key="7">
    <source>
        <dbReference type="ARBA" id="ARBA00023237"/>
    </source>
</evidence>
<evidence type="ECO:0000256" key="9">
    <source>
        <dbReference type="NCBIfam" id="TIGR03303"/>
    </source>
</evidence>
<dbReference type="PANTHER" id="PTHR12815:SF23">
    <property type="entry name" value="OUTER MEMBRANE PROTEIN ASSEMBLY FACTOR BAMA"/>
    <property type="match status" value="1"/>
</dbReference>
<dbReference type="InterPro" id="IPR000184">
    <property type="entry name" value="Bac_surfAg_D15"/>
</dbReference>
<comment type="subunit">
    <text evidence="8">Part of the Bam complex.</text>
</comment>
<accession>A0A6J4SQF7</accession>
<feature type="domain" description="POTRA" evidence="11">
    <location>
        <begin position="286"/>
        <end position="375"/>
    </location>
</feature>
<dbReference type="GO" id="GO:0051205">
    <property type="term" value="P:protein insertion into membrane"/>
    <property type="evidence" value="ECO:0007669"/>
    <property type="project" value="UniProtKB-UniRule"/>
</dbReference>
<feature type="chain" id="PRO_5027195014" description="Outer membrane protein assembly factor BamA" evidence="8">
    <location>
        <begin position="42"/>
        <end position="963"/>
    </location>
</feature>
<comment type="subcellular location">
    <subcellularLocation>
        <location evidence="8">Cell outer membrane</location>
    </subcellularLocation>
    <subcellularLocation>
        <location evidence="1">Membrane</location>
    </subcellularLocation>
</comment>
<evidence type="ECO:0000313" key="12">
    <source>
        <dbReference type="EMBL" id="CAA9502251.1"/>
    </source>
</evidence>
<dbReference type="NCBIfam" id="TIGR03303">
    <property type="entry name" value="OM_YaeT"/>
    <property type="match status" value="1"/>
</dbReference>
<comment type="similarity">
    <text evidence="8">Belongs to the BamA family.</text>
</comment>
<keyword evidence="6 8" id="KW-0472">Membrane</keyword>
<feature type="domain" description="POTRA" evidence="11">
    <location>
        <begin position="460"/>
        <end position="533"/>
    </location>
</feature>
<dbReference type="InterPro" id="IPR034746">
    <property type="entry name" value="POTRA"/>
</dbReference>
<keyword evidence="7 8" id="KW-0998">Cell outer membrane</keyword>
<feature type="domain" description="POTRA" evidence="11">
    <location>
        <begin position="137"/>
        <end position="205"/>
    </location>
</feature>
<proteinExistence type="inferred from homology"/>